<keyword evidence="4" id="KW-0675">Receptor</keyword>
<dbReference type="PANTHER" id="PTHR45930">
    <property type="entry name" value="G-PROTEIN COUPLED RECEPTOR 124-LIKE PROTEIN"/>
    <property type="match status" value="1"/>
</dbReference>
<evidence type="ECO:0000313" key="6">
    <source>
        <dbReference type="Proteomes" id="UP001516400"/>
    </source>
</evidence>
<organism evidence="5 6">
    <name type="scientific">Cryptolaemus montrouzieri</name>
    <dbReference type="NCBI Taxonomy" id="559131"/>
    <lineage>
        <taxon>Eukaryota</taxon>
        <taxon>Metazoa</taxon>
        <taxon>Ecdysozoa</taxon>
        <taxon>Arthropoda</taxon>
        <taxon>Hexapoda</taxon>
        <taxon>Insecta</taxon>
        <taxon>Pterygota</taxon>
        <taxon>Neoptera</taxon>
        <taxon>Endopterygota</taxon>
        <taxon>Coleoptera</taxon>
        <taxon>Polyphaga</taxon>
        <taxon>Cucujiformia</taxon>
        <taxon>Coccinelloidea</taxon>
        <taxon>Coccinellidae</taxon>
        <taxon>Scymninae</taxon>
        <taxon>Scymnini</taxon>
        <taxon>Cryptolaemus</taxon>
    </lineage>
</organism>
<keyword evidence="3" id="KW-0677">Repeat</keyword>
<keyword evidence="2" id="KW-0433">Leucine-rich repeat</keyword>
<comment type="caution">
    <text evidence="5">The sequence shown here is derived from an EMBL/GenBank/DDBJ whole genome shotgun (WGS) entry which is preliminary data.</text>
</comment>
<dbReference type="PANTHER" id="PTHR45930:SF4">
    <property type="entry name" value="ADHESION G PROTEIN-COUPLED RECEPTOR A3"/>
    <property type="match status" value="1"/>
</dbReference>
<dbReference type="EMBL" id="JABFTP020000042">
    <property type="protein sequence ID" value="KAL3270701.1"/>
    <property type="molecule type" value="Genomic_DNA"/>
</dbReference>
<sequence length="161" mass="18532">MSSALTNVNVNAQKGLADFLKIKCGDTEKITELEELDLLNIASEMIQFNLSNNLLTTFIPKVKLIVLQKLDLSRNHIKYLSKDQFYELPNLRRLDISQNLISQIDVLTFNNLKKLERLKLNQNQISFILEGTFDSLTDLKKLEISNNPLICDRRSHLSISR</sequence>
<accession>A0ABD2MX48</accession>
<protein>
    <submittedName>
        <fullName evidence="5">Uncharacterized protein</fullName>
    </submittedName>
</protein>
<gene>
    <name evidence="5" type="ORF">HHI36_021229</name>
</gene>
<dbReference type="AlphaFoldDB" id="A0ABD2MX48"/>
<dbReference type="PROSITE" id="PS51450">
    <property type="entry name" value="LRR"/>
    <property type="match status" value="2"/>
</dbReference>
<evidence type="ECO:0000313" key="5">
    <source>
        <dbReference type="EMBL" id="KAL3270701.1"/>
    </source>
</evidence>
<dbReference type="SMART" id="SM00369">
    <property type="entry name" value="LRR_TYP"/>
    <property type="match status" value="3"/>
</dbReference>
<dbReference type="Proteomes" id="UP001516400">
    <property type="component" value="Unassembled WGS sequence"/>
</dbReference>
<name>A0ABD2MX48_9CUCU</name>
<comment type="similarity">
    <text evidence="1">Belongs to the G-protein coupled receptor 2 family. Adhesion G-protein coupled receptor (ADGR) subfamily.</text>
</comment>
<dbReference type="InterPro" id="IPR032675">
    <property type="entry name" value="LRR_dom_sf"/>
</dbReference>
<dbReference type="InterPro" id="IPR051963">
    <property type="entry name" value="Adhesion_GPCR_A"/>
</dbReference>
<dbReference type="Gene3D" id="3.80.10.10">
    <property type="entry name" value="Ribonuclease Inhibitor"/>
    <property type="match status" value="1"/>
</dbReference>
<proteinExistence type="inferred from homology"/>
<evidence type="ECO:0000256" key="3">
    <source>
        <dbReference type="ARBA" id="ARBA00022737"/>
    </source>
</evidence>
<reference evidence="5 6" key="1">
    <citation type="journal article" date="2021" name="BMC Biol.">
        <title>Horizontally acquired antibacterial genes associated with adaptive radiation of ladybird beetles.</title>
        <authorList>
            <person name="Li H.S."/>
            <person name="Tang X.F."/>
            <person name="Huang Y.H."/>
            <person name="Xu Z.Y."/>
            <person name="Chen M.L."/>
            <person name="Du X.Y."/>
            <person name="Qiu B.Y."/>
            <person name="Chen P.T."/>
            <person name="Zhang W."/>
            <person name="Slipinski A."/>
            <person name="Escalona H.E."/>
            <person name="Waterhouse R.M."/>
            <person name="Zwick A."/>
            <person name="Pang H."/>
        </authorList>
    </citation>
    <scope>NUCLEOTIDE SEQUENCE [LARGE SCALE GENOMIC DNA]</scope>
    <source>
        <strain evidence="5">SYSU2018</strain>
    </source>
</reference>
<dbReference type="InterPro" id="IPR001611">
    <property type="entry name" value="Leu-rich_rpt"/>
</dbReference>
<dbReference type="SUPFAM" id="SSF52058">
    <property type="entry name" value="L domain-like"/>
    <property type="match status" value="1"/>
</dbReference>
<evidence type="ECO:0000256" key="1">
    <source>
        <dbReference type="ARBA" id="ARBA00007343"/>
    </source>
</evidence>
<keyword evidence="6" id="KW-1185">Reference proteome</keyword>
<evidence type="ECO:0000256" key="4">
    <source>
        <dbReference type="ARBA" id="ARBA00023170"/>
    </source>
</evidence>
<dbReference type="Pfam" id="PF13855">
    <property type="entry name" value="LRR_8"/>
    <property type="match status" value="1"/>
</dbReference>
<evidence type="ECO:0000256" key="2">
    <source>
        <dbReference type="ARBA" id="ARBA00022614"/>
    </source>
</evidence>
<dbReference type="InterPro" id="IPR003591">
    <property type="entry name" value="Leu-rich_rpt_typical-subtyp"/>
</dbReference>